<dbReference type="InterPro" id="IPR036250">
    <property type="entry name" value="AcylCo_DH-like_C"/>
</dbReference>
<organism evidence="15 16">
    <name type="scientific">Pseudomonas fragi</name>
    <dbReference type="NCBI Taxonomy" id="296"/>
    <lineage>
        <taxon>Bacteria</taxon>
        <taxon>Pseudomonadati</taxon>
        <taxon>Pseudomonadota</taxon>
        <taxon>Gammaproteobacteria</taxon>
        <taxon>Pseudomonadales</taxon>
        <taxon>Pseudomonadaceae</taxon>
        <taxon>Pseudomonas</taxon>
    </lineage>
</organism>
<dbReference type="InterPro" id="IPR006091">
    <property type="entry name" value="Acyl-CoA_Oxase/DH_mid-dom"/>
</dbReference>
<evidence type="ECO:0000256" key="8">
    <source>
        <dbReference type="ARBA" id="ARBA00066694"/>
    </source>
</evidence>
<evidence type="ECO:0000259" key="12">
    <source>
        <dbReference type="Pfam" id="PF02770"/>
    </source>
</evidence>
<dbReference type="GO" id="GO:0050660">
    <property type="term" value="F:flavin adenine dinucleotide binding"/>
    <property type="evidence" value="ECO:0007669"/>
    <property type="project" value="InterPro"/>
</dbReference>
<dbReference type="EMBL" id="CAACYJ010000035">
    <property type="protein sequence ID" value="VFB20490.1"/>
    <property type="molecule type" value="Genomic_DNA"/>
</dbReference>
<dbReference type="InterPro" id="IPR009100">
    <property type="entry name" value="AcylCoA_DH/oxidase_NM_dom_sf"/>
</dbReference>
<evidence type="ECO:0000256" key="5">
    <source>
        <dbReference type="ARBA" id="ARBA00023002"/>
    </source>
</evidence>
<comment type="function">
    <text evidence="7">Involved in the assimilation of dimethylsulphoniopropionate (DMSP), an important compound in the fixation of carbon in marine phytoplankton, by mediating the conversion of 3-(methylthio)propanoyl-CoA (MMPA-CoA) to 3-(methylthio)acryloyl-CoA (MTA-CoA).</text>
</comment>
<evidence type="ECO:0000256" key="7">
    <source>
        <dbReference type="ARBA" id="ARBA00058683"/>
    </source>
</evidence>
<evidence type="ECO:0000313" key="16">
    <source>
        <dbReference type="Proteomes" id="UP000330809"/>
    </source>
</evidence>
<feature type="domain" description="Acyl-CoA dehydrogenase/oxidase N-terminal" evidence="13">
    <location>
        <begin position="82"/>
        <end position="158"/>
    </location>
</feature>
<name>A0A449IM37_PSEFR</name>
<dbReference type="Proteomes" id="UP000330809">
    <property type="component" value="Unassembled WGS sequence"/>
</dbReference>
<comment type="catalytic activity">
    <reaction evidence="6">
        <text>3-(methylsulfanyl)propanoyl-CoA + oxidized [electron-transfer flavoprotein] + H(+) = 3-(methylsulfanyl)acryloyl-CoA + reduced [electron-transfer flavoprotein]</text>
        <dbReference type="Rhea" id="RHEA:52612"/>
        <dbReference type="Rhea" id="RHEA-COMP:10685"/>
        <dbReference type="Rhea" id="RHEA-COMP:10686"/>
        <dbReference type="ChEBI" id="CHEBI:15378"/>
        <dbReference type="ChEBI" id="CHEBI:57692"/>
        <dbReference type="ChEBI" id="CHEBI:58307"/>
        <dbReference type="ChEBI" id="CHEBI:82815"/>
        <dbReference type="ChEBI" id="CHEBI:84994"/>
        <dbReference type="EC" id="1.3.99.41"/>
    </reaction>
    <physiologicalReaction direction="left-to-right" evidence="6">
        <dbReference type="Rhea" id="RHEA:52613"/>
    </physiologicalReaction>
</comment>
<dbReference type="SUPFAM" id="SSF47203">
    <property type="entry name" value="Acyl-CoA dehydrogenase C-terminal domain-like"/>
    <property type="match status" value="1"/>
</dbReference>
<dbReference type="Pfam" id="PF12806">
    <property type="entry name" value="Acyl-CoA_dh_C"/>
    <property type="match status" value="1"/>
</dbReference>
<dbReference type="InterPro" id="IPR037069">
    <property type="entry name" value="AcylCoA_DH/ox_N_sf"/>
</dbReference>
<comment type="cofactor">
    <cofactor evidence="1 10">
        <name>FAD</name>
        <dbReference type="ChEBI" id="CHEBI:57692"/>
    </cofactor>
</comment>
<evidence type="ECO:0000256" key="1">
    <source>
        <dbReference type="ARBA" id="ARBA00001974"/>
    </source>
</evidence>
<dbReference type="PANTHER" id="PTHR42803">
    <property type="entry name" value="ACYL-COA DEHYDROGENASE"/>
    <property type="match status" value="1"/>
</dbReference>
<dbReference type="Gene3D" id="2.40.110.10">
    <property type="entry name" value="Butyryl-CoA Dehydrogenase, subunit A, domain 2"/>
    <property type="match status" value="1"/>
</dbReference>
<gene>
    <name evidence="15" type="primary">bcd1</name>
    <name evidence="15" type="ORF">NCTC10754_03109</name>
</gene>
<dbReference type="Gene3D" id="1.20.140.10">
    <property type="entry name" value="Butyryl-CoA Dehydrogenase, subunit A, domain 3"/>
    <property type="match status" value="1"/>
</dbReference>
<keyword evidence="3 10" id="KW-0285">Flavoprotein</keyword>
<dbReference type="AlphaFoldDB" id="A0A449IM37"/>
<dbReference type="RefSeq" id="WP_430539224.1">
    <property type="nucleotide sequence ID" value="NZ_CAACYJ010000035.1"/>
</dbReference>
<evidence type="ECO:0000259" key="14">
    <source>
        <dbReference type="Pfam" id="PF12806"/>
    </source>
</evidence>
<evidence type="ECO:0000256" key="4">
    <source>
        <dbReference type="ARBA" id="ARBA00022827"/>
    </source>
</evidence>
<evidence type="ECO:0000259" key="11">
    <source>
        <dbReference type="Pfam" id="PF00441"/>
    </source>
</evidence>
<dbReference type="Gene3D" id="1.10.540.10">
    <property type="entry name" value="Acyl-CoA dehydrogenase/oxidase, N-terminal domain"/>
    <property type="match status" value="1"/>
</dbReference>
<dbReference type="PANTHER" id="PTHR42803:SF1">
    <property type="entry name" value="BROAD-SPECIFICITY LINEAR ACYL-COA DEHYDROGENASE FADE5"/>
    <property type="match status" value="1"/>
</dbReference>
<reference evidence="15 16" key="1">
    <citation type="submission" date="2019-02" db="EMBL/GenBank/DDBJ databases">
        <authorList>
            <consortium name="Pathogen Informatics"/>
        </authorList>
    </citation>
    <scope>NUCLEOTIDE SEQUENCE [LARGE SCALE GENOMIC DNA]</scope>
    <source>
        <strain evidence="15 16">3012STDY7103891</strain>
    </source>
</reference>
<dbReference type="InterPro" id="IPR025878">
    <property type="entry name" value="Acyl-CoA_dh-like_C_dom"/>
</dbReference>
<evidence type="ECO:0000256" key="9">
    <source>
        <dbReference type="ARBA" id="ARBA00069043"/>
    </source>
</evidence>
<dbReference type="Pfam" id="PF02770">
    <property type="entry name" value="Acyl-CoA_dh_M"/>
    <property type="match status" value="1"/>
</dbReference>
<dbReference type="InterPro" id="IPR046373">
    <property type="entry name" value="Acyl-CoA_Oxase/DH_mid-dom_sf"/>
</dbReference>
<evidence type="ECO:0000259" key="13">
    <source>
        <dbReference type="Pfam" id="PF02771"/>
    </source>
</evidence>
<dbReference type="SUPFAM" id="SSF56645">
    <property type="entry name" value="Acyl-CoA dehydrogenase NM domain-like"/>
    <property type="match status" value="1"/>
</dbReference>
<protein>
    <recommendedName>
        <fullName evidence="9">3-methylmercaptopropionyl-CoA dehydrogenase</fullName>
        <ecNumber evidence="8">1.3.99.41</ecNumber>
    </recommendedName>
</protein>
<evidence type="ECO:0000256" key="2">
    <source>
        <dbReference type="ARBA" id="ARBA00009347"/>
    </source>
</evidence>
<dbReference type="EC" id="1.3.99.41" evidence="8"/>
<keyword evidence="5 10" id="KW-0560">Oxidoreductase</keyword>
<dbReference type="InterPro" id="IPR009075">
    <property type="entry name" value="AcylCo_DH/oxidase_C"/>
</dbReference>
<evidence type="ECO:0000256" key="6">
    <source>
        <dbReference type="ARBA" id="ARBA00051388"/>
    </source>
</evidence>
<dbReference type="FunFam" id="2.40.110.10:FF:000031">
    <property type="entry name" value="Acyl-CoA dehydrogenase, putative"/>
    <property type="match status" value="1"/>
</dbReference>
<dbReference type="InterPro" id="IPR013786">
    <property type="entry name" value="AcylCoA_DH/ox_N"/>
</dbReference>
<dbReference type="Pfam" id="PF02771">
    <property type="entry name" value="Acyl-CoA_dh_N"/>
    <property type="match status" value="1"/>
</dbReference>
<dbReference type="InterPro" id="IPR052166">
    <property type="entry name" value="Diverse_Acyl-CoA_DH"/>
</dbReference>
<accession>A0A449IM37</accession>
<feature type="domain" description="Acetyl-CoA dehydrogenase-like C-terminal" evidence="14">
    <location>
        <begin position="468"/>
        <end position="578"/>
    </location>
</feature>
<evidence type="ECO:0000256" key="10">
    <source>
        <dbReference type="RuleBase" id="RU362125"/>
    </source>
</evidence>
<feature type="domain" description="Acyl-CoA oxidase/dehydrogenase middle" evidence="12">
    <location>
        <begin position="163"/>
        <end position="272"/>
    </location>
</feature>
<sequence>MPEFNAPLRDMRFVLHEVFEAPALWARLPALADHVDADTADAILEEAAKVTGQLIAPLNRSGDEEGAHWLAGQVTTPEGFKSAYNTYIEGGWVGLSGNPEFGGLGMPKMLAVQFEEMLYGANSSFALYSALTSGACLAIDAHASEPLKSRYLPPMYEGRWAGSMCLTEAHSGTDLGIIRTRAEPQSDGSFSLSGSKIFITGGDQDLTANIIHLVLAKLPDAPAGPRGISLFLVPKVLVNDDGSLGQGNAVSCGSIEHKMGIKASATCVINFDGAQGWLIGEANKGLAAMFTMMNYERLSIGIQGIGCAEASYQNARTYARERLQSRAPTGAVAPEKIADPIIVHPDVRRMLLSMKAMTEGGRAFASYVGQQLDLAKFSTEPQEQQQATALVALLTPVAKAFFTDTGFDSCVLGQQVFGGHGYIREWGQEQLVRDVRIAQIYEGTNGIQALDLLGRKVIANGGASLRLFTAHIRDFATRPGKPYASELLDAVQRLEDVSDWLQARARANPNETGAACVEYLHLFGYVAYAWLWARMADVAQRSRSTDPGFYDTKLATAQFYFSRLLPRTLSLEHGIRNTGWQRITVRDRCRTFLNARQ</sequence>
<dbReference type="GO" id="GO:0016627">
    <property type="term" value="F:oxidoreductase activity, acting on the CH-CH group of donors"/>
    <property type="evidence" value="ECO:0007669"/>
    <property type="project" value="InterPro"/>
</dbReference>
<evidence type="ECO:0000256" key="3">
    <source>
        <dbReference type="ARBA" id="ARBA00022630"/>
    </source>
</evidence>
<evidence type="ECO:0000313" key="15">
    <source>
        <dbReference type="EMBL" id="VFB20490.1"/>
    </source>
</evidence>
<feature type="domain" description="Acyl-CoA dehydrogenase/oxidase C-terminal" evidence="11">
    <location>
        <begin position="283"/>
        <end position="451"/>
    </location>
</feature>
<keyword evidence="4 10" id="KW-0274">FAD</keyword>
<proteinExistence type="inferred from homology"/>
<dbReference type="Pfam" id="PF00441">
    <property type="entry name" value="Acyl-CoA_dh_1"/>
    <property type="match status" value="1"/>
</dbReference>
<comment type="similarity">
    <text evidence="2 10">Belongs to the acyl-CoA dehydrogenase family.</text>
</comment>